<sequence length="311" mass="36398">MPYFSIIVPLYNKESFVRDALNSILKQTYTDYEVIIVNDASTDDSAIVAETFLSEKIRIIQHDKNKGLAAARNTGIQNATSNFITYLDADDVWKPTFLEHIFSLTQEFSEAKIFATNYEEIWGTTLKIPVNGSENLDSNFKGYIDFFALNLKQGIYCHGSVCFHKSVFEKIGLYNEEIQFSEDLDFNIRANYHFKLAYSNSPQMIYFMQTSNQITNSSIKNKTIPNFDEYEVWAKNRPNLKRYLDFERYVLGKRLKKDYDSRWKKVISPIHKENLNWKQALLLRLPRFILLTIDSIKILLLKFNIKISTYN</sequence>
<dbReference type="PANTHER" id="PTHR43685">
    <property type="entry name" value="GLYCOSYLTRANSFERASE"/>
    <property type="match status" value="1"/>
</dbReference>
<evidence type="ECO:0000313" key="2">
    <source>
        <dbReference type="EMBL" id="CCG53752.1"/>
    </source>
</evidence>
<dbReference type="CDD" id="cd00761">
    <property type="entry name" value="Glyco_tranf_GTA_type"/>
    <property type="match status" value="1"/>
</dbReference>
<dbReference type="InterPro" id="IPR029044">
    <property type="entry name" value="Nucleotide-diphossugar_trans"/>
</dbReference>
<proteinExistence type="predicted"/>
<evidence type="ECO:0000259" key="1">
    <source>
        <dbReference type="Pfam" id="PF00535"/>
    </source>
</evidence>
<accession>H8XU22</accession>
<dbReference type="InterPro" id="IPR001173">
    <property type="entry name" value="Glyco_trans_2-like"/>
</dbReference>
<dbReference type="RefSeq" id="WP_014388871.1">
    <property type="nucleotide sequence ID" value="NC_017025.1"/>
</dbReference>
<dbReference type="STRING" id="1094466.KQS_09090"/>
<keyword evidence="2" id="KW-0808">Transferase</keyword>
<keyword evidence="3" id="KW-1185">Reference proteome</keyword>
<dbReference type="Gene3D" id="3.90.550.10">
    <property type="entry name" value="Spore Coat Polysaccharide Biosynthesis Protein SpsA, Chain A"/>
    <property type="match status" value="1"/>
</dbReference>
<dbReference type="KEGG" id="fin:KQS_09090"/>
<dbReference type="PANTHER" id="PTHR43685:SF2">
    <property type="entry name" value="GLYCOSYLTRANSFERASE 2-LIKE DOMAIN-CONTAINING PROTEIN"/>
    <property type="match status" value="1"/>
</dbReference>
<reference evidence="3" key="2">
    <citation type="submission" date="2012-03" db="EMBL/GenBank/DDBJ databases">
        <title>Complete genome sequence of Flavobacterium indicum GPTSA100-9T, isolated from warm spring water.</title>
        <authorList>
            <person name="Barbier P."/>
            <person name="Houel A."/>
            <person name="Loux V."/>
            <person name="Poulain J."/>
            <person name="Bernardet J.-F."/>
            <person name="Touchon M."/>
            <person name="Duchaud E."/>
        </authorList>
    </citation>
    <scope>NUCLEOTIDE SEQUENCE [LARGE SCALE GENOMIC DNA]</scope>
    <source>
        <strain evidence="3">DSM 17447 / CIP 109464 / GPTSA100-9</strain>
    </source>
</reference>
<dbReference type="EMBL" id="HE774682">
    <property type="protein sequence ID" value="CCG53752.1"/>
    <property type="molecule type" value="Genomic_DNA"/>
</dbReference>
<name>H8XU22_FLAIG</name>
<dbReference type="AlphaFoldDB" id="H8XU22"/>
<dbReference type="GO" id="GO:0016740">
    <property type="term" value="F:transferase activity"/>
    <property type="evidence" value="ECO:0007669"/>
    <property type="project" value="UniProtKB-KW"/>
</dbReference>
<feature type="domain" description="Glycosyltransferase 2-like" evidence="1">
    <location>
        <begin position="5"/>
        <end position="172"/>
    </location>
</feature>
<organism evidence="2 3">
    <name type="scientific">Flavobacterium indicum (strain DSM 17447 / CIP 109464 / GPTSA100-9)</name>
    <dbReference type="NCBI Taxonomy" id="1094466"/>
    <lineage>
        <taxon>Bacteria</taxon>
        <taxon>Pseudomonadati</taxon>
        <taxon>Bacteroidota</taxon>
        <taxon>Flavobacteriia</taxon>
        <taxon>Flavobacteriales</taxon>
        <taxon>Flavobacteriaceae</taxon>
        <taxon>Flavobacterium</taxon>
    </lineage>
</organism>
<gene>
    <name evidence="2" type="ordered locus">KQS_09090</name>
</gene>
<dbReference type="InterPro" id="IPR050834">
    <property type="entry name" value="Glycosyltransf_2"/>
</dbReference>
<dbReference type="Pfam" id="PF00535">
    <property type="entry name" value="Glycos_transf_2"/>
    <property type="match status" value="1"/>
</dbReference>
<dbReference type="HOGENOM" id="CLU_025996_0_0_10"/>
<protein>
    <submittedName>
        <fullName evidence="2">Glycosyl transferase, group 2 family protein</fullName>
    </submittedName>
</protein>
<dbReference type="PATRIC" id="fig|1094466.5.peg.1782"/>
<evidence type="ECO:0000313" key="3">
    <source>
        <dbReference type="Proteomes" id="UP000007599"/>
    </source>
</evidence>
<dbReference type="OrthoDB" id="6307329at2"/>
<dbReference type="Proteomes" id="UP000007599">
    <property type="component" value="Chromosome I"/>
</dbReference>
<reference evidence="2 3" key="1">
    <citation type="journal article" date="2012" name="J. Bacteriol.">
        <title>Complete Genome Sequence of Flavobacterium indicum GPSTA100-9T, Isolated from Warm Spring Water.</title>
        <authorList>
            <person name="Barbier P."/>
            <person name="Houel A."/>
            <person name="Loux V."/>
            <person name="Poulain J."/>
            <person name="Bernardet J.F."/>
            <person name="Touchon M."/>
            <person name="Duchaud E."/>
        </authorList>
    </citation>
    <scope>NUCLEOTIDE SEQUENCE [LARGE SCALE GENOMIC DNA]</scope>
    <source>
        <strain evidence="3">DSM 17447 / CIP 109464 / GPTSA100-9</strain>
    </source>
</reference>
<dbReference type="eggNOG" id="COG1216">
    <property type="taxonomic scope" value="Bacteria"/>
</dbReference>
<dbReference type="SUPFAM" id="SSF53448">
    <property type="entry name" value="Nucleotide-diphospho-sugar transferases"/>
    <property type="match status" value="1"/>
</dbReference>